<dbReference type="InterPro" id="IPR050833">
    <property type="entry name" value="Poly_Biosynth_Transport"/>
</dbReference>
<evidence type="ECO:0000256" key="3">
    <source>
        <dbReference type="ARBA" id="ARBA00022692"/>
    </source>
</evidence>
<gene>
    <name evidence="7" type="ORF">NCTC13316_02942</name>
</gene>
<dbReference type="RefSeq" id="WP_115332342.1">
    <property type="nucleotide sequence ID" value="NZ_CAAAHP010000003.1"/>
</dbReference>
<feature type="transmembrane region" description="Helical" evidence="6">
    <location>
        <begin position="88"/>
        <end position="110"/>
    </location>
</feature>
<feature type="transmembrane region" description="Helical" evidence="6">
    <location>
        <begin position="7"/>
        <end position="24"/>
    </location>
</feature>
<dbReference type="PANTHER" id="PTHR30250">
    <property type="entry name" value="PST FAMILY PREDICTED COLANIC ACID TRANSPORTER"/>
    <property type="match status" value="1"/>
</dbReference>
<evidence type="ECO:0000313" key="7">
    <source>
        <dbReference type="EMBL" id="STX52817.1"/>
    </source>
</evidence>
<evidence type="ECO:0000256" key="2">
    <source>
        <dbReference type="ARBA" id="ARBA00022475"/>
    </source>
</evidence>
<dbReference type="Proteomes" id="UP000254794">
    <property type="component" value="Unassembled WGS sequence"/>
</dbReference>
<evidence type="ECO:0000256" key="4">
    <source>
        <dbReference type="ARBA" id="ARBA00022989"/>
    </source>
</evidence>
<feature type="transmembrane region" description="Helical" evidence="6">
    <location>
        <begin position="184"/>
        <end position="208"/>
    </location>
</feature>
<feature type="transmembrane region" description="Helical" evidence="6">
    <location>
        <begin position="151"/>
        <end position="172"/>
    </location>
</feature>
<dbReference type="PANTHER" id="PTHR30250:SF11">
    <property type="entry name" value="O-ANTIGEN TRANSPORTER-RELATED"/>
    <property type="match status" value="1"/>
</dbReference>
<proteinExistence type="predicted"/>
<protein>
    <submittedName>
        <fullName evidence="7">Polysaccharide biosynthesis protein</fullName>
    </submittedName>
</protein>
<keyword evidence="2" id="KW-1003">Cell membrane</keyword>
<feature type="transmembrane region" description="Helical" evidence="6">
    <location>
        <begin position="262"/>
        <end position="287"/>
    </location>
</feature>
<feature type="transmembrane region" description="Helical" evidence="6">
    <location>
        <begin position="122"/>
        <end position="139"/>
    </location>
</feature>
<evidence type="ECO:0000256" key="5">
    <source>
        <dbReference type="ARBA" id="ARBA00023136"/>
    </source>
</evidence>
<name>A0A378JP06_9GAMM</name>
<keyword evidence="4 6" id="KW-1133">Transmembrane helix</keyword>
<dbReference type="EMBL" id="UGOD01000001">
    <property type="protein sequence ID" value="STX52817.1"/>
    <property type="molecule type" value="Genomic_DNA"/>
</dbReference>
<comment type="subcellular location">
    <subcellularLocation>
        <location evidence="1">Cell membrane</location>
        <topology evidence="1">Multi-pass membrane protein</topology>
    </subcellularLocation>
</comment>
<keyword evidence="8" id="KW-1185">Reference proteome</keyword>
<feature type="transmembrane region" description="Helical" evidence="6">
    <location>
        <begin position="36"/>
        <end position="62"/>
    </location>
</feature>
<sequence>MDFALNLIIIIADQLMLFIINMLVARHAGEALFGDYAVATSSLFLIATLITLGIDSIIAYYVPKYYVQSKYSTIVRLTEDVSHFLKPLYLWVMVLGCIGAVTLIALATALKNITLFDIGHPLYLFLWGTVALSLYTISMQYFRAINYMRTAILLSLLQTIFYFILSLIIYFYLYPALLHDNKHYFPHIMLIGFILSYLLILVIVSFLYKRSNIHSFKPELANTSIEWKEKMYGYTIQNLNRYVFTVIPLIVIEWLSNEEGSVGLFAAVTSIIAIAAIAIAPIGILIGPDISASFAQSREALKKVIQKYLLICVGIALIVMLIIGLFAKQILLLYQSHFMNALPYTYACLINILTYSITMPLSKMIQYSHRGSEIGAKLTLSLLLFQFVACIIFISWLDLLGAIICYIGINIIYIIAMVILGLKIYKNDPFGSAKV</sequence>
<dbReference type="AlphaFoldDB" id="A0A378JP06"/>
<dbReference type="InterPro" id="IPR002797">
    <property type="entry name" value="Polysacc_synth"/>
</dbReference>
<keyword evidence="5 6" id="KW-0472">Membrane</keyword>
<accession>A0A378JP06</accession>
<evidence type="ECO:0000313" key="8">
    <source>
        <dbReference type="Proteomes" id="UP000254794"/>
    </source>
</evidence>
<evidence type="ECO:0000256" key="6">
    <source>
        <dbReference type="SAM" id="Phobius"/>
    </source>
</evidence>
<feature type="transmembrane region" description="Helical" evidence="6">
    <location>
        <begin position="308"/>
        <end position="332"/>
    </location>
</feature>
<dbReference type="OrthoDB" id="5634839at2"/>
<feature type="transmembrane region" description="Helical" evidence="6">
    <location>
        <begin position="344"/>
        <end position="362"/>
    </location>
</feature>
<evidence type="ECO:0000256" key="1">
    <source>
        <dbReference type="ARBA" id="ARBA00004651"/>
    </source>
</evidence>
<dbReference type="GO" id="GO:0005886">
    <property type="term" value="C:plasma membrane"/>
    <property type="evidence" value="ECO:0007669"/>
    <property type="project" value="UniProtKB-SubCell"/>
</dbReference>
<dbReference type="Pfam" id="PF01943">
    <property type="entry name" value="Polysacc_synt"/>
    <property type="match status" value="1"/>
</dbReference>
<reference evidence="7 8" key="1">
    <citation type="submission" date="2018-06" db="EMBL/GenBank/DDBJ databases">
        <authorList>
            <consortium name="Pathogen Informatics"/>
            <person name="Doyle S."/>
        </authorList>
    </citation>
    <scope>NUCLEOTIDE SEQUENCE [LARGE SCALE GENOMIC DNA]</scope>
    <source>
        <strain evidence="7 8">NCTC13316</strain>
    </source>
</reference>
<feature type="transmembrane region" description="Helical" evidence="6">
    <location>
        <begin position="400"/>
        <end position="422"/>
    </location>
</feature>
<feature type="transmembrane region" description="Helical" evidence="6">
    <location>
        <begin position="374"/>
        <end position="394"/>
    </location>
</feature>
<organism evidence="7 8">
    <name type="scientific">Legionella busanensis</name>
    <dbReference type="NCBI Taxonomy" id="190655"/>
    <lineage>
        <taxon>Bacteria</taxon>
        <taxon>Pseudomonadati</taxon>
        <taxon>Pseudomonadota</taxon>
        <taxon>Gammaproteobacteria</taxon>
        <taxon>Legionellales</taxon>
        <taxon>Legionellaceae</taxon>
        <taxon>Legionella</taxon>
    </lineage>
</organism>
<feature type="transmembrane region" description="Helical" evidence="6">
    <location>
        <begin position="239"/>
        <end position="256"/>
    </location>
</feature>
<keyword evidence="3 6" id="KW-0812">Transmembrane</keyword>